<accession>A0A915JZ07</accession>
<sequence length="212" mass="24203">MPVFYQLTIGEQGKSFTNVQQLANAIAKARSVLNATKAEIRTVEPLILINQADPETQLPRSPQPFDRRFDRRGSTDRSQNCYHDCSLSTDCRPQNLVLPPTKFVSFQPQLLEQPLQPPPPTELLLEQLIQQYDGDHKECKSRQCPEENLSSNWQQSPHHQSQSHETYANCFDQFASRDPACITQSAGLWCDAHKSSTHNTQDCIWLKRQNAQ</sequence>
<dbReference type="AlphaFoldDB" id="A0A915JZ07"/>
<evidence type="ECO:0000313" key="3">
    <source>
        <dbReference type="WBParaSite" id="nRc.2.0.1.t31299-RA"/>
    </source>
</evidence>
<feature type="region of interest" description="Disordered" evidence="1">
    <location>
        <begin position="53"/>
        <end position="77"/>
    </location>
</feature>
<proteinExistence type="predicted"/>
<dbReference type="Proteomes" id="UP000887565">
    <property type="component" value="Unplaced"/>
</dbReference>
<name>A0A915JZ07_ROMCU</name>
<evidence type="ECO:0000256" key="1">
    <source>
        <dbReference type="SAM" id="MobiDB-lite"/>
    </source>
</evidence>
<feature type="compositionally biased region" description="Basic and acidic residues" evidence="1">
    <location>
        <begin position="65"/>
        <end position="75"/>
    </location>
</feature>
<reference evidence="3" key="1">
    <citation type="submission" date="2022-11" db="UniProtKB">
        <authorList>
            <consortium name="WormBaseParasite"/>
        </authorList>
    </citation>
    <scope>IDENTIFICATION</scope>
</reference>
<dbReference type="WBParaSite" id="nRc.2.0.1.t31299-RA">
    <property type="protein sequence ID" value="nRc.2.0.1.t31299-RA"/>
    <property type="gene ID" value="nRc.2.0.1.g31299"/>
</dbReference>
<protein>
    <submittedName>
        <fullName evidence="3">Uncharacterized protein</fullName>
    </submittedName>
</protein>
<evidence type="ECO:0000313" key="2">
    <source>
        <dbReference type="Proteomes" id="UP000887565"/>
    </source>
</evidence>
<keyword evidence="2" id="KW-1185">Reference proteome</keyword>
<organism evidence="2 3">
    <name type="scientific">Romanomermis culicivorax</name>
    <name type="common">Nematode worm</name>
    <dbReference type="NCBI Taxonomy" id="13658"/>
    <lineage>
        <taxon>Eukaryota</taxon>
        <taxon>Metazoa</taxon>
        <taxon>Ecdysozoa</taxon>
        <taxon>Nematoda</taxon>
        <taxon>Enoplea</taxon>
        <taxon>Dorylaimia</taxon>
        <taxon>Mermithida</taxon>
        <taxon>Mermithoidea</taxon>
        <taxon>Mermithidae</taxon>
        <taxon>Romanomermis</taxon>
    </lineage>
</organism>